<keyword evidence="6" id="KW-0408">Iron</keyword>
<comment type="cofactor">
    <cofactor evidence="1 6">
        <name>Ni(2+)</name>
        <dbReference type="ChEBI" id="CHEBI:49786"/>
    </cofactor>
</comment>
<dbReference type="Proteomes" id="UP000192731">
    <property type="component" value="Unassembled WGS sequence"/>
</dbReference>
<evidence type="ECO:0000313" key="7">
    <source>
        <dbReference type="EMBL" id="SMB96475.1"/>
    </source>
</evidence>
<proteinExistence type="inferred from homology"/>
<feature type="binding site" evidence="6">
    <location>
        <position position="65"/>
    </location>
    <ligand>
        <name>Fe cation</name>
        <dbReference type="ChEBI" id="CHEBI:24875"/>
    </ligand>
</feature>
<sequence>MTKRITIDPITRLEGHGKIEIFLDDTGNVEHAYLQIPELRGFEKFCEGRPAEEMPRITARICGVCPESHHLASVKALDMVWNVDPTPAAKKLRELFYCAHIVHSHTAHFYALSAPDFVVGPGADKAERNILGLINKVGLDTGKEVIKNRAYAQKIQAIIGGKATHPSCALPGGLSKALSEEERKEIEEMALSLVKHGEFSVQIFNDVVLQNKEYVDLILSDTFSLNPYSMGMVDENNKLNFYDGKVRVMDPEGNEYAKFDAKEYNDFFAEHVEEWTYLKFPYLKKIGWKGLIDGKDSSFAWVGPLGRLNACDGLATPKAQAAYEQMFKVLGKPATSTLAHNWARVIEILYAAERLLELVRDPEITSTDVRNIPTEVPTEGIGIVEAPRGTLVHHYVTDELGLIKKANLVVATAHGYGPMNISIDKAAKGLIKNGEVNEAAKNMVEMAFRAYDPCFGCATHTLPGGLPLIINVYDPQGEKVMELNW</sequence>
<feature type="binding site" evidence="6">
    <location>
        <position position="408"/>
    </location>
    <ligand>
        <name>Mg(2+)</name>
        <dbReference type="ChEBI" id="CHEBI:18420"/>
    </ligand>
</feature>
<keyword evidence="4 6" id="KW-0479">Metal-binding</keyword>
<evidence type="ECO:0000313" key="8">
    <source>
        <dbReference type="Proteomes" id="UP000192731"/>
    </source>
</evidence>
<dbReference type="OrthoDB" id="9761717at2"/>
<feature type="binding site" evidence="6">
    <location>
        <position position="454"/>
    </location>
    <ligand>
        <name>Ni(2+)</name>
        <dbReference type="ChEBI" id="CHEBI:49786"/>
    </ligand>
</feature>
<feature type="binding site" evidence="6">
    <location>
        <position position="62"/>
    </location>
    <ligand>
        <name>Mg(2+)</name>
        <dbReference type="ChEBI" id="CHEBI:18420"/>
    </ligand>
</feature>
<comment type="cofactor">
    <cofactor evidence="6">
        <name>Fe cation</name>
        <dbReference type="ChEBI" id="CHEBI:24875"/>
    </cofactor>
</comment>
<dbReference type="AlphaFoldDB" id="A0A1W1VSW9"/>
<keyword evidence="8" id="KW-1185">Reference proteome</keyword>
<dbReference type="InterPro" id="IPR001501">
    <property type="entry name" value="Ni-dep_hyd_lsu"/>
</dbReference>
<dbReference type="GO" id="GO:0016491">
    <property type="term" value="F:oxidoreductase activity"/>
    <property type="evidence" value="ECO:0007669"/>
    <property type="project" value="UniProtKB-KW"/>
</dbReference>
<dbReference type="InterPro" id="IPR029014">
    <property type="entry name" value="NiFe-Hase_large"/>
</dbReference>
<evidence type="ECO:0000256" key="2">
    <source>
        <dbReference type="ARBA" id="ARBA00009292"/>
    </source>
</evidence>
<organism evidence="7 8">
    <name type="scientific">Desulfonispora thiosulfatigenes DSM 11270</name>
    <dbReference type="NCBI Taxonomy" id="656914"/>
    <lineage>
        <taxon>Bacteria</taxon>
        <taxon>Bacillati</taxon>
        <taxon>Bacillota</taxon>
        <taxon>Clostridia</taxon>
        <taxon>Eubacteriales</taxon>
        <taxon>Peptococcaceae</taxon>
        <taxon>Desulfonispora</taxon>
    </lineage>
</organism>
<dbReference type="STRING" id="656914.SAMN00017405_1552"/>
<evidence type="ECO:0000256" key="3">
    <source>
        <dbReference type="ARBA" id="ARBA00022596"/>
    </source>
</evidence>
<gene>
    <name evidence="7" type="ORF">SAMN00017405_1552</name>
</gene>
<keyword evidence="6" id="KW-0460">Magnesium</keyword>
<dbReference type="SUPFAM" id="SSF56762">
    <property type="entry name" value="HydB/Nqo4-like"/>
    <property type="match status" value="1"/>
</dbReference>
<evidence type="ECO:0000256" key="6">
    <source>
        <dbReference type="PIRSR" id="PIRSR601501-1"/>
    </source>
</evidence>
<accession>A0A1W1VSW9</accession>
<evidence type="ECO:0000256" key="5">
    <source>
        <dbReference type="ARBA" id="ARBA00023002"/>
    </source>
</evidence>
<dbReference type="RefSeq" id="WP_084054400.1">
    <property type="nucleotide sequence ID" value="NZ_FWWT01000023.1"/>
</dbReference>
<evidence type="ECO:0000256" key="4">
    <source>
        <dbReference type="ARBA" id="ARBA00022723"/>
    </source>
</evidence>
<protein>
    <submittedName>
        <fullName evidence="7">F420-non-reducing hydrogenase subunit A</fullName>
    </submittedName>
</protein>
<keyword evidence="5" id="KW-0560">Oxidoreductase</keyword>
<dbReference type="GO" id="GO:0016151">
    <property type="term" value="F:nickel cation binding"/>
    <property type="evidence" value="ECO:0007669"/>
    <property type="project" value="InterPro"/>
</dbReference>
<dbReference type="Pfam" id="PF00374">
    <property type="entry name" value="NiFeSe_Hases"/>
    <property type="match status" value="2"/>
</dbReference>
<feature type="binding site" evidence="6">
    <location>
        <position position="457"/>
    </location>
    <ligand>
        <name>Fe cation</name>
        <dbReference type="ChEBI" id="CHEBI:24875"/>
    </ligand>
</feature>
<keyword evidence="3 6" id="KW-0533">Nickel</keyword>
<dbReference type="PANTHER" id="PTHR43600:SF2">
    <property type="entry name" value="F420-NON-REDUCING HYDROGENASE VHU SUBUNIT A"/>
    <property type="match status" value="1"/>
</dbReference>
<feature type="binding site" evidence="6">
    <location>
        <position position="65"/>
    </location>
    <ligand>
        <name>Ni(2+)</name>
        <dbReference type="ChEBI" id="CHEBI:49786"/>
    </ligand>
</feature>
<reference evidence="7 8" key="1">
    <citation type="submission" date="2017-04" db="EMBL/GenBank/DDBJ databases">
        <authorList>
            <person name="Afonso C.L."/>
            <person name="Miller P.J."/>
            <person name="Scott M.A."/>
            <person name="Spackman E."/>
            <person name="Goraichik I."/>
            <person name="Dimitrov K.M."/>
            <person name="Suarez D.L."/>
            <person name="Swayne D.E."/>
        </authorList>
    </citation>
    <scope>NUCLEOTIDE SEQUENCE [LARGE SCALE GENOMIC DNA]</scope>
    <source>
        <strain evidence="7 8">DSM 11270</strain>
    </source>
</reference>
<dbReference type="EMBL" id="FWWT01000023">
    <property type="protein sequence ID" value="SMB96475.1"/>
    <property type="molecule type" value="Genomic_DNA"/>
</dbReference>
<name>A0A1W1VSW9_DESTI</name>
<feature type="binding site" evidence="6">
    <location>
        <position position="460"/>
    </location>
    <ligand>
        <name>Mg(2+)</name>
        <dbReference type="ChEBI" id="CHEBI:18420"/>
    </ligand>
</feature>
<dbReference type="Gene3D" id="1.10.645.10">
    <property type="entry name" value="Cytochrome-c3 Hydrogenase, chain B"/>
    <property type="match status" value="1"/>
</dbReference>
<dbReference type="PANTHER" id="PTHR43600">
    <property type="entry name" value="COENZYME F420 HYDROGENASE, SUBUNIT ALPHA"/>
    <property type="match status" value="1"/>
</dbReference>
<evidence type="ECO:0000256" key="1">
    <source>
        <dbReference type="ARBA" id="ARBA00001967"/>
    </source>
</evidence>
<comment type="similarity">
    <text evidence="2">Belongs to the [NiFe]/[NiFeSe] hydrogenase large subunit family.</text>
</comment>
<feature type="binding site" evidence="6">
    <location>
        <position position="43"/>
    </location>
    <ligand>
        <name>Mg(2+)</name>
        <dbReference type="ChEBI" id="CHEBI:18420"/>
    </ligand>
</feature>